<proteinExistence type="predicted"/>
<protein>
    <submittedName>
        <fullName evidence="1">5-oxoprolinase subunit PxpA</fullName>
    </submittedName>
</protein>
<name>A0ABP9EYV0_9GAMM</name>
<comment type="caution">
    <text evidence="1">The sequence shown here is derived from an EMBL/GenBank/DDBJ whole genome shotgun (WGS) entry which is preliminary data.</text>
</comment>
<dbReference type="CDD" id="cd10801">
    <property type="entry name" value="LamB_YcsF_like_1"/>
    <property type="match status" value="1"/>
</dbReference>
<evidence type="ECO:0000313" key="2">
    <source>
        <dbReference type="Proteomes" id="UP001499988"/>
    </source>
</evidence>
<dbReference type="PANTHER" id="PTHR30292:SF0">
    <property type="entry name" value="5-OXOPROLINASE SUBUNIT A"/>
    <property type="match status" value="1"/>
</dbReference>
<dbReference type="InterPro" id="IPR011330">
    <property type="entry name" value="Glyco_hydro/deAcase_b/a-brl"/>
</dbReference>
<dbReference type="Proteomes" id="UP001499988">
    <property type="component" value="Unassembled WGS sequence"/>
</dbReference>
<dbReference type="RefSeq" id="WP_345335541.1">
    <property type="nucleotide sequence ID" value="NZ_BAABJZ010000078.1"/>
</dbReference>
<organism evidence="1 2">
    <name type="scientific">Ferrimonas pelagia</name>
    <dbReference type="NCBI Taxonomy" id="1177826"/>
    <lineage>
        <taxon>Bacteria</taxon>
        <taxon>Pseudomonadati</taxon>
        <taxon>Pseudomonadota</taxon>
        <taxon>Gammaproteobacteria</taxon>
        <taxon>Alteromonadales</taxon>
        <taxon>Ferrimonadaceae</taxon>
        <taxon>Ferrimonas</taxon>
    </lineage>
</organism>
<dbReference type="NCBIfam" id="NF003816">
    <property type="entry name" value="PRK05406.1-5"/>
    <property type="match status" value="1"/>
</dbReference>
<dbReference type="PANTHER" id="PTHR30292">
    <property type="entry name" value="UNCHARACTERIZED PROTEIN YBGL-RELATED"/>
    <property type="match status" value="1"/>
</dbReference>
<dbReference type="NCBIfam" id="NF003814">
    <property type="entry name" value="PRK05406.1-3"/>
    <property type="match status" value="1"/>
</dbReference>
<dbReference type="EMBL" id="BAABJZ010000078">
    <property type="protein sequence ID" value="GAA4889104.1"/>
    <property type="molecule type" value="Genomic_DNA"/>
</dbReference>
<keyword evidence="2" id="KW-1185">Reference proteome</keyword>
<dbReference type="InterPro" id="IPR005501">
    <property type="entry name" value="LamB/YcsF/PxpA-like"/>
</dbReference>
<dbReference type="SUPFAM" id="SSF88713">
    <property type="entry name" value="Glycoside hydrolase/deacetylase"/>
    <property type="match status" value="1"/>
</dbReference>
<dbReference type="Pfam" id="PF03746">
    <property type="entry name" value="LamB_YcsF"/>
    <property type="match status" value="1"/>
</dbReference>
<gene>
    <name evidence="1" type="primary">pxpA</name>
    <name evidence="1" type="ORF">GCM10023333_23020</name>
</gene>
<evidence type="ECO:0000313" key="1">
    <source>
        <dbReference type="EMBL" id="GAA4889104.1"/>
    </source>
</evidence>
<reference evidence="2" key="1">
    <citation type="journal article" date="2019" name="Int. J. Syst. Evol. Microbiol.">
        <title>The Global Catalogue of Microorganisms (GCM) 10K type strain sequencing project: providing services to taxonomists for standard genome sequencing and annotation.</title>
        <authorList>
            <consortium name="The Broad Institute Genomics Platform"/>
            <consortium name="The Broad Institute Genome Sequencing Center for Infectious Disease"/>
            <person name="Wu L."/>
            <person name="Ma J."/>
        </authorList>
    </citation>
    <scope>NUCLEOTIDE SEQUENCE [LARGE SCALE GENOMIC DNA]</scope>
    <source>
        <strain evidence="2">JCM 18401</strain>
    </source>
</reference>
<sequence>MKTLDLNCDLGEGCGQDQALMPMITSANIACGAHAGNEETMSATVALALEHQIAIGAHPGFADPSHFGRREIWLSRQELFTLISRQIEQLATITERQGGRLHHVKLHGALYNQSARDPNCAAALVDAVKGFDPTLKVYVLAKSPLVDLAQAADLTVIQEVFADRRYRPDGALVPRQSADALITDPLKCLQQLEQMVCYQRVQACDGSWVSVKAQTLCLHGDGLHAVSFAQAICQWMQRHHIDKRAP</sequence>
<dbReference type="Gene3D" id="3.20.20.370">
    <property type="entry name" value="Glycoside hydrolase/deacetylase"/>
    <property type="match status" value="1"/>
</dbReference>
<accession>A0ABP9EYV0</accession>